<protein>
    <submittedName>
        <fullName evidence="2">Uncharacterized protein</fullName>
    </submittedName>
</protein>
<accession>A0A136IZT6</accession>
<evidence type="ECO:0000313" key="2">
    <source>
        <dbReference type="EMBL" id="KXJ90467.1"/>
    </source>
</evidence>
<reference evidence="3" key="1">
    <citation type="submission" date="2016-02" db="EMBL/GenBank/DDBJ databases">
        <title>Draft genome sequence of Microdochium bolleyi, a fungal endophyte of beachgrass.</title>
        <authorList>
            <consortium name="DOE Joint Genome Institute"/>
            <person name="David A.S."/>
            <person name="May G."/>
            <person name="Haridas S."/>
            <person name="Lim J."/>
            <person name="Wang M."/>
            <person name="Labutti K."/>
            <person name="Lipzen A."/>
            <person name="Barry K."/>
            <person name="Grigoriev I.V."/>
        </authorList>
    </citation>
    <scope>NUCLEOTIDE SEQUENCE [LARGE SCALE GENOMIC DNA]</scope>
    <source>
        <strain evidence="3">J235TASD1</strain>
    </source>
</reference>
<organism evidence="2 3">
    <name type="scientific">Microdochium bolleyi</name>
    <dbReference type="NCBI Taxonomy" id="196109"/>
    <lineage>
        <taxon>Eukaryota</taxon>
        <taxon>Fungi</taxon>
        <taxon>Dikarya</taxon>
        <taxon>Ascomycota</taxon>
        <taxon>Pezizomycotina</taxon>
        <taxon>Sordariomycetes</taxon>
        <taxon>Xylariomycetidae</taxon>
        <taxon>Xylariales</taxon>
        <taxon>Microdochiaceae</taxon>
        <taxon>Microdochium</taxon>
    </lineage>
</organism>
<feature type="region of interest" description="Disordered" evidence="1">
    <location>
        <begin position="26"/>
        <end position="64"/>
    </location>
</feature>
<proteinExistence type="predicted"/>
<dbReference type="Proteomes" id="UP000070501">
    <property type="component" value="Unassembled WGS sequence"/>
</dbReference>
<dbReference type="InParanoid" id="A0A136IZT6"/>
<dbReference type="EMBL" id="KQ964252">
    <property type="protein sequence ID" value="KXJ90467.1"/>
    <property type="molecule type" value="Genomic_DNA"/>
</dbReference>
<gene>
    <name evidence="2" type="ORF">Micbo1qcDRAFT_176263</name>
</gene>
<name>A0A136IZT6_9PEZI</name>
<evidence type="ECO:0000313" key="3">
    <source>
        <dbReference type="Proteomes" id="UP000070501"/>
    </source>
</evidence>
<dbReference type="AlphaFoldDB" id="A0A136IZT6"/>
<evidence type="ECO:0000256" key="1">
    <source>
        <dbReference type="SAM" id="MobiDB-lite"/>
    </source>
</evidence>
<keyword evidence="3" id="KW-1185">Reference proteome</keyword>
<sequence length="125" mass="13014">MGARLGGPLAAGFPCCSLLDRGPAFEGGWPEQRPGATQQPSAALVPGGRARGGGFSPVDSPKLPPGASAAAAAAFVRGRRQRDLSLSLPARPPLVDARLPLEYGQELPCRVQKDDVRNAMVARLF</sequence>